<name>A0ABU9HSJ9_9FLAO</name>
<organism evidence="2 3">
    <name type="scientific">Flavobacterium arundinis</name>
    <dbReference type="NCBI Taxonomy" id="3139143"/>
    <lineage>
        <taxon>Bacteria</taxon>
        <taxon>Pseudomonadati</taxon>
        <taxon>Bacteroidota</taxon>
        <taxon>Flavobacteriia</taxon>
        <taxon>Flavobacteriales</taxon>
        <taxon>Flavobacteriaceae</taxon>
        <taxon>Flavobacterium</taxon>
    </lineage>
</organism>
<accession>A0ABU9HSJ9</accession>
<evidence type="ECO:0000313" key="2">
    <source>
        <dbReference type="EMBL" id="MEL1242784.1"/>
    </source>
</evidence>
<proteinExistence type="predicted"/>
<gene>
    <name evidence="2" type="ORF">AAEO56_00810</name>
</gene>
<sequence>MKTSLAMGRLILKSVLVISVLFASCKNEAKKSEILVRDKGIDTINEVVKTDVNFITSKEATLNKVGDTIYGDFNGDGKLENAFRVLIKKGYGNPVEDGIPDEYEIHFSDKRIKPVKVDCCWFKLINEGDLDKDGANEITIVQAPMDGCIGSVNTFTIKAGKSYRLIHPFTIYWCADITDSELQKLVVSENNSIYYYEANPNDENLLSDNGDKIRFERLIKNKATVVNTAANDNNVLADLPQTDNEVIDNTSINNLKDLLVVSELSLKDMVSSLQYTWDVQPPVQDTSEKGYVTERYIFAYDKNGKKQILKRCGRMDMNTGRTLWLTNFISDDLDLLNKITTNLKYQGFELTGKQNSQYMYEDGNRMVMIKKGKKVYEINVVLN</sequence>
<keyword evidence="3" id="KW-1185">Reference proteome</keyword>
<protein>
    <recommendedName>
        <fullName evidence="4">Lipoprotein</fullName>
    </recommendedName>
</protein>
<evidence type="ECO:0000313" key="3">
    <source>
        <dbReference type="Proteomes" id="UP001464555"/>
    </source>
</evidence>
<feature type="signal peptide" evidence="1">
    <location>
        <begin position="1"/>
        <end position="23"/>
    </location>
</feature>
<evidence type="ECO:0008006" key="4">
    <source>
        <dbReference type="Google" id="ProtNLM"/>
    </source>
</evidence>
<dbReference type="EMBL" id="JBBYHR010000001">
    <property type="protein sequence ID" value="MEL1242784.1"/>
    <property type="molecule type" value="Genomic_DNA"/>
</dbReference>
<dbReference type="RefSeq" id="WP_341695109.1">
    <property type="nucleotide sequence ID" value="NZ_JBBYHR010000001.1"/>
</dbReference>
<feature type="chain" id="PRO_5045373844" description="Lipoprotein" evidence="1">
    <location>
        <begin position="24"/>
        <end position="383"/>
    </location>
</feature>
<comment type="caution">
    <text evidence="2">The sequence shown here is derived from an EMBL/GenBank/DDBJ whole genome shotgun (WGS) entry which is preliminary data.</text>
</comment>
<dbReference type="PROSITE" id="PS51257">
    <property type="entry name" value="PROKAR_LIPOPROTEIN"/>
    <property type="match status" value="1"/>
</dbReference>
<evidence type="ECO:0000256" key="1">
    <source>
        <dbReference type="SAM" id="SignalP"/>
    </source>
</evidence>
<dbReference type="Proteomes" id="UP001464555">
    <property type="component" value="Unassembled WGS sequence"/>
</dbReference>
<keyword evidence="1" id="KW-0732">Signal</keyword>
<reference evidence="2 3" key="1">
    <citation type="submission" date="2024-04" db="EMBL/GenBank/DDBJ databases">
        <title>Flavobacterium sp. DGU11 16S ribosomal RNA gene Genome sequencing and assembly.</title>
        <authorList>
            <person name="Park S."/>
        </authorList>
    </citation>
    <scope>NUCLEOTIDE SEQUENCE [LARGE SCALE GENOMIC DNA]</scope>
    <source>
        <strain evidence="2 3">DGU11</strain>
    </source>
</reference>